<dbReference type="Proteomes" id="UP000313359">
    <property type="component" value="Unassembled WGS sequence"/>
</dbReference>
<accession>A0A5C2S3B2</accession>
<evidence type="ECO:0000313" key="3">
    <source>
        <dbReference type="Proteomes" id="UP000313359"/>
    </source>
</evidence>
<gene>
    <name evidence="2" type="ORF">L227DRAFT_630261</name>
</gene>
<organism evidence="2 3">
    <name type="scientific">Lentinus tigrinus ALCF2SS1-6</name>
    <dbReference type="NCBI Taxonomy" id="1328759"/>
    <lineage>
        <taxon>Eukaryota</taxon>
        <taxon>Fungi</taxon>
        <taxon>Dikarya</taxon>
        <taxon>Basidiomycota</taxon>
        <taxon>Agaricomycotina</taxon>
        <taxon>Agaricomycetes</taxon>
        <taxon>Polyporales</taxon>
        <taxon>Polyporaceae</taxon>
        <taxon>Lentinus</taxon>
    </lineage>
</organism>
<sequence length="213" mass="23240">MPWRFKVGDMAQRIGEVAGNQAPAYSNRTEQTYNTYAPIEIVGHAVVYTAREWQTVGMCSVSHDGGRWNKRSWSGAMQPYVNGSVSRHPDAINRAHQRGGGELRQSVKTRLTGEERVASSAHRAPRRGMRVGYSPKEACLSGTRQGKNCACMYEEPQPAREGDGGVQGRGRIGSERREGVGMYQARVLGSGGYTGYASETTAGGRENTARAQK</sequence>
<dbReference type="AlphaFoldDB" id="A0A5C2S3B2"/>
<keyword evidence="3" id="KW-1185">Reference proteome</keyword>
<evidence type="ECO:0000256" key="1">
    <source>
        <dbReference type="SAM" id="MobiDB-lite"/>
    </source>
</evidence>
<feature type="region of interest" description="Disordered" evidence="1">
    <location>
        <begin position="190"/>
        <end position="213"/>
    </location>
</feature>
<proteinExistence type="predicted"/>
<feature type="region of interest" description="Disordered" evidence="1">
    <location>
        <begin position="158"/>
        <end position="178"/>
    </location>
</feature>
<evidence type="ECO:0000313" key="2">
    <source>
        <dbReference type="EMBL" id="RPD58095.1"/>
    </source>
</evidence>
<name>A0A5C2S3B2_9APHY</name>
<dbReference type="EMBL" id="ML122277">
    <property type="protein sequence ID" value="RPD58095.1"/>
    <property type="molecule type" value="Genomic_DNA"/>
</dbReference>
<reference evidence="2" key="1">
    <citation type="journal article" date="2018" name="Genome Biol. Evol.">
        <title>Genomics and development of Lentinus tigrinus, a white-rot wood-decaying mushroom with dimorphic fruiting bodies.</title>
        <authorList>
            <person name="Wu B."/>
            <person name="Xu Z."/>
            <person name="Knudson A."/>
            <person name="Carlson A."/>
            <person name="Chen N."/>
            <person name="Kovaka S."/>
            <person name="LaButti K."/>
            <person name="Lipzen A."/>
            <person name="Pennachio C."/>
            <person name="Riley R."/>
            <person name="Schakwitz W."/>
            <person name="Umezawa K."/>
            <person name="Ohm R.A."/>
            <person name="Grigoriev I.V."/>
            <person name="Nagy L.G."/>
            <person name="Gibbons J."/>
            <person name="Hibbett D."/>
        </authorList>
    </citation>
    <scope>NUCLEOTIDE SEQUENCE [LARGE SCALE GENOMIC DNA]</scope>
    <source>
        <strain evidence="2">ALCF2SS1-6</strain>
    </source>
</reference>
<protein>
    <submittedName>
        <fullName evidence="2">Uncharacterized protein</fullName>
    </submittedName>
</protein>